<dbReference type="RefSeq" id="WP_059067877.1">
    <property type="nucleotide sequence ID" value="NZ_LNAL01000003.1"/>
</dbReference>
<dbReference type="Gene3D" id="1.20.1260.10">
    <property type="match status" value="1"/>
</dbReference>
<dbReference type="PANTHER" id="PTHR30565">
    <property type="entry name" value="PROTEIN YCIF"/>
    <property type="match status" value="1"/>
</dbReference>
<evidence type="ECO:0000313" key="2">
    <source>
        <dbReference type="EMBL" id="KUG09671.1"/>
    </source>
</evidence>
<organism evidence="2 3">
    <name type="scientific">Solirubrum puertoriconensis</name>
    <dbReference type="NCBI Taxonomy" id="1751427"/>
    <lineage>
        <taxon>Bacteria</taxon>
        <taxon>Pseudomonadati</taxon>
        <taxon>Bacteroidota</taxon>
        <taxon>Cytophagia</taxon>
        <taxon>Cytophagales</taxon>
    </lineage>
</organism>
<gene>
    <name evidence="2" type="ORF">ASU33_18455</name>
</gene>
<reference evidence="2 3" key="1">
    <citation type="submission" date="2015-11" db="EMBL/GenBank/DDBJ databases">
        <title>Solirubrum puertoriconensis gen. nov. an environmental bacteria isolated in Puerto Rico.</title>
        <authorList>
            <person name="Cuebas-Irizarry M.F."/>
            <person name="Montalvo-Rodriguez R."/>
        </authorList>
    </citation>
    <scope>NUCLEOTIDE SEQUENCE [LARGE SCALE GENOMIC DNA]</scope>
    <source>
        <strain evidence="2 3">MC1A</strain>
    </source>
</reference>
<evidence type="ECO:0000313" key="3">
    <source>
        <dbReference type="Proteomes" id="UP000054223"/>
    </source>
</evidence>
<evidence type="ECO:0008006" key="4">
    <source>
        <dbReference type="Google" id="ProtNLM"/>
    </source>
</evidence>
<sequence>MLFDKLETLDDLLVMQLKDLYSAEKQLVEALPQMAEAAKDGRLRRGFERHLHETERQVERLERIAKDLDVDLDGHTCVAMKGLIKEGQATMSERATDEVMDAALIAASQKIEHYEIASYGTAHHYADRLGHTQVAQLLRKSLEEEQDTDTRLNDLAKNYLNQKAM</sequence>
<name>A0A9X0HP55_SOLP1</name>
<keyword evidence="3" id="KW-1185">Reference proteome</keyword>
<protein>
    <recommendedName>
        <fullName evidence="4">Ferritin-like domain-containing protein</fullName>
    </recommendedName>
</protein>
<dbReference type="OrthoDB" id="9795056at2"/>
<accession>A0A9X0HP55</accession>
<dbReference type="EMBL" id="LNAL01000003">
    <property type="protein sequence ID" value="KUG09671.1"/>
    <property type="molecule type" value="Genomic_DNA"/>
</dbReference>
<dbReference type="InterPro" id="IPR009078">
    <property type="entry name" value="Ferritin-like_SF"/>
</dbReference>
<dbReference type="InterPro" id="IPR010287">
    <property type="entry name" value="DUF892_YciF-like"/>
</dbReference>
<dbReference type="Pfam" id="PF05974">
    <property type="entry name" value="DUF892"/>
    <property type="match status" value="1"/>
</dbReference>
<dbReference type="CDD" id="cd07909">
    <property type="entry name" value="YciF"/>
    <property type="match status" value="1"/>
</dbReference>
<comment type="caution">
    <text evidence="2">The sequence shown here is derived from an EMBL/GenBank/DDBJ whole genome shotgun (WGS) entry which is preliminary data.</text>
</comment>
<feature type="coiled-coil region" evidence="1">
    <location>
        <begin position="44"/>
        <end position="71"/>
    </location>
</feature>
<dbReference type="Proteomes" id="UP000054223">
    <property type="component" value="Unassembled WGS sequence"/>
</dbReference>
<dbReference type="InterPro" id="IPR047114">
    <property type="entry name" value="YciF"/>
</dbReference>
<dbReference type="SUPFAM" id="SSF47240">
    <property type="entry name" value="Ferritin-like"/>
    <property type="match status" value="1"/>
</dbReference>
<proteinExistence type="predicted"/>
<dbReference type="AlphaFoldDB" id="A0A9X0HP55"/>
<evidence type="ECO:0000256" key="1">
    <source>
        <dbReference type="SAM" id="Coils"/>
    </source>
</evidence>
<keyword evidence="1" id="KW-0175">Coiled coil</keyword>
<dbReference type="InterPro" id="IPR012347">
    <property type="entry name" value="Ferritin-like"/>
</dbReference>
<dbReference type="PANTHER" id="PTHR30565:SF9">
    <property type="entry name" value="PROTEIN YCIF"/>
    <property type="match status" value="1"/>
</dbReference>